<dbReference type="InterPro" id="IPR036457">
    <property type="entry name" value="PPM-type-like_dom_sf"/>
</dbReference>
<dbReference type="Proteomes" id="UP001164748">
    <property type="component" value="Chromosome"/>
</dbReference>
<proteinExistence type="predicted"/>
<sequence>MLHNKEILIVEDDPVFSRMIASFLEREGAVVREVENGLEGLQALRQSIPDLLISDLSMPVMTGLEFVEEVSLEYPMLPMIVISGTGGMADVAQALRFGVKDFLIKPIEDINVVKKAIEAVVDDANDDVHASDDFSQQWFKVSEDTDRGASETELKWHLDALRHNPGSARELLMGLMPEPDSQQGAWRLSYHSLQSADANPIVLDYAWLMGGKMAFYVVDSASAEEDGTATTLMIRAFFNDFVRSGDVNERGFLTLVKRIEDAIRASAYTSPVRAMFGVLNTADNQLDILPAGIKATVDSCGSTSLVHSEHWLGRDAFSSQFQSVDLQSGDARVSLNEVGLNSFSVDIQKIA</sequence>
<feature type="domain" description="Response regulatory" evidence="3">
    <location>
        <begin position="6"/>
        <end position="120"/>
    </location>
</feature>
<accession>A0AA47KJH9</accession>
<dbReference type="RefSeq" id="WP_269578572.1">
    <property type="nucleotide sequence ID" value="NZ_CP114588.1"/>
</dbReference>
<reference evidence="4" key="1">
    <citation type="submission" date="2022-09" db="EMBL/GenBank/DDBJ databases">
        <authorList>
            <person name="Li Z.-J."/>
        </authorList>
    </citation>
    <scope>NUCLEOTIDE SEQUENCE</scope>
    <source>
        <strain evidence="4">TGB11</strain>
    </source>
</reference>
<dbReference type="PANTHER" id="PTHR44591:SF3">
    <property type="entry name" value="RESPONSE REGULATORY DOMAIN-CONTAINING PROTEIN"/>
    <property type="match status" value="1"/>
</dbReference>
<evidence type="ECO:0000256" key="2">
    <source>
        <dbReference type="PROSITE-ProRule" id="PRU00169"/>
    </source>
</evidence>
<organism evidence="4 5">
    <name type="scientific">Salinivibrio kushneri</name>
    <dbReference type="NCBI Taxonomy" id="1908198"/>
    <lineage>
        <taxon>Bacteria</taxon>
        <taxon>Pseudomonadati</taxon>
        <taxon>Pseudomonadota</taxon>
        <taxon>Gammaproteobacteria</taxon>
        <taxon>Vibrionales</taxon>
        <taxon>Vibrionaceae</taxon>
        <taxon>Salinivibrio</taxon>
    </lineage>
</organism>
<evidence type="ECO:0000313" key="5">
    <source>
        <dbReference type="Proteomes" id="UP001164748"/>
    </source>
</evidence>
<keyword evidence="1 2" id="KW-0597">Phosphoprotein</keyword>
<dbReference type="SUPFAM" id="SSF52172">
    <property type="entry name" value="CheY-like"/>
    <property type="match status" value="1"/>
</dbReference>
<dbReference type="SMART" id="SM00448">
    <property type="entry name" value="REC"/>
    <property type="match status" value="1"/>
</dbReference>
<dbReference type="EMBL" id="CP114588">
    <property type="protein sequence ID" value="WBA08019.1"/>
    <property type="molecule type" value="Genomic_DNA"/>
</dbReference>
<dbReference type="InterPro" id="IPR050595">
    <property type="entry name" value="Bact_response_regulator"/>
</dbReference>
<gene>
    <name evidence="4" type="ORF">N8M53_09295</name>
</gene>
<dbReference type="GO" id="GO:0000160">
    <property type="term" value="P:phosphorelay signal transduction system"/>
    <property type="evidence" value="ECO:0007669"/>
    <property type="project" value="InterPro"/>
</dbReference>
<dbReference type="Gene3D" id="3.60.40.10">
    <property type="entry name" value="PPM-type phosphatase domain"/>
    <property type="match status" value="1"/>
</dbReference>
<dbReference type="InterPro" id="IPR011006">
    <property type="entry name" value="CheY-like_superfamily"/>
</dbReference>
<evidence type="ECO:0000259" key="3">
    <source>
        <dbReference type="PROSITE" id="PS50110"/>
    </source>
</evidence>
<name>A0AA47KJH9_9GAMM</name>
<dbReference type="Pfam" id="PF00072">
    <property type="entry name" value="Response_reg"/>
    <property type="match status" value="1"/>
</dbReference>
<dbReference type="PANTHER" id="PTHR44591">
    <property type="entry name" value="STRESS RESPONSE REGULATOR PROTEIN 1"/>
    <property type="match status" value="1"/>
</dbReference>
<dbReference type="Gene3D" id="3.40.50.2300">
    <property type="match status" value="1"/>
</dbReference>
<evidence type="ECO:0000256" key="1">
    <source>
        <dbReference type="ARBA" id="ARBA00022553"/>
    </source>
</evidence>
<protein>
    <submittedName>
        <fullName evidence="4">Response regulator</fullName>
    </submittedName>
</protein>
<dbReference type="PROSITE" id="PS50110">
    <property type="entry name" value="RESPONSE_REGULATORY"/>
    <property type="match status" value="1"/>
</dbReference>
<dbReference type="InterPro" id="IPR001789">
    <property type="entry name" value="Sig_transdc_resp-reg_receiver"/>
</dbReference>
<evidence type="ECO:0000313" key="4">
    <source>
        <dbReference type="EMBL" id="WBA08019.1"/>
    </source>
</evidence>
<feature type="modified residue" description="4-aspartylphosphate" evidence="2">
    <location>
        <position position="55"/>
    </location>
</feature>
<dbReference type="AlphaFoldDB" id="A0AA47KJH9"/>